<reference evidence="3" key="2">
    <citation type="submission" date="2023-04" db="EMBL/GenBank/DDBJ databases">
        <title>Paracnuella aquatica gen. nov., sp. nov., a member of the family Chitinophagaceae isolated from a hot spring.</title>
        <authorList>
            <person name="Wang C."/>
        </authorList>
    </citation>
    <scope>NUCLEOTIDE SEQUENCE</scope>
    <source>
        <strain evidence="3">LB-8</strain>
    </source>
</reference>
<name>A0A9X2XWV1_9BACT</name>
<feature type="domain" description="SMP-30/Gluconolactonase/LRE-like region" evidence="2">
    <location>
        <begin position="62"/>
        <end position="303"/>
    </location>
</feature>
<reference evidence="3" key="1">
    <citation type="submission" date="2022-09" db="EMBL/GenBank/DDBJ databases">
        <authorList>
            <person name="Yuan C."/>
            <person name="Ke Z."/>
        </authorList>
    </citation>
    <scope>NUCLEOTIDE SEQUENCE</scope>
    <source>
        <strain evidence="3">LB-8</strain>
    </source>
</reference>
<dbReference type="Gene3D" id="2.120.10.30">
    <property type="entry name" value="TolB, C-terminal domain"/>
    <property type="match status" value="1"/>
</dbReference>
<accession>A0A9X2XWV1</accession>
<dbReference type="AlphaFoldDB" id="A0A9X2XWV1"/>
<dbReference type="InterPro" id="IPR051262">
    <property type="entry name" value="SMP-30/CGR1_Lactonase"/>
</dbReference>
<dbReference type="GO" id="GO:0016787">
    <property type="term" value="F:hydrolase activity"/>
    <property type="evidence" value="ECO:0007669"/>
    <property type="project" value="UniProtKB-KW"/>
</dbReference>
<dbReference type="PANTHER" id="PTHR47572">
    <property type="entry name" value="LIPOPROTEIN-RELATED"/>
    <property type="match status" value="1"/>
</dbReference>
<evidence type="ECO:0000313" key="3">
    <source>
        <dbReference type="EMBL" id="MCU7550152.1"/>
    </source>
</evidence>
<dbReference type="SUPFAM" id="SSF63829">
    <property type="entry name" value="Calcium-dependent phosphotriesterase"/>
    <property type="match status" value="1"/>
</dbReference>
<dbReference type="InterPro" id="IPR013658">
    <property type="entry name" value="SGL"/>
</dbReference>
<dbReference type="Proteomes" id="UP001155483">
    <property type="component" value="Unassembled WGS sequence"/>
</dbReference>
<keyword evidence="4" id="KW-1185">Reference proteome</keyword>
<evidence type="ECO:0000313" key="4">
    <source>
        <dbReference type="Proteomes" id="UP001155483"/>
    </source>
</evidence>
<gene>
    <name evidence="3" type="ORF">OCK74_13595</name>
</gene>
<comment type="caution">
    <text evidence="3">The sequence shown here is derived from an EMBL/GenBank/DDBJ whole genome shotgun (WGS) entry which is preliminary data.</text>
</comment>
<dbReference type="Pfam" id="PF08450">
    <property type="entry name" value="SGL"/>
    <property type="match status" value="1"/>
</dbReference>
<keyword evidence="1" id="KW-0378">Hydrolase</keyword>
<proteinExistence type="predicted"/>
<dbReference type="RefSeq" id="WP_279297591.1">
    <property type="nucleotide sequence ID" value="NZ_JAOTIF010000010.1"/>
</dbReference>
<protein>
    <submittedName>
        <fullName evidence="3">SMP-30/gluconolactonase/LRE family protein</fullName>
    </submittedName>
</protein>
<dbReference type="PANTHER" id="PTHR47572:SF4">
    <property type="entry name" value="LACTONASE DRP35"/>
    <property type="match status" value="1"/>
</dbReference>
<sequence>MKAFLPILTIIISSKILAQKDPLPSSVVDWEGTQTTDTQVKDTSSIIADGATLKLVSNQFKFTEGPAIDKQGNVFFTDQPNDKIWKYDTEGKLSVFLDKTGRSNGLYFDHKGNLLACADAQNELWSISPKKKIKVLLKDYKGKKLNGPNDLWADSKGGIYITDPYYQRSYWTRKEPEIIEQRVYYLPKGRKELVIVAEDLKQPNGIVGTPDGKYLYVADIGDNKTYRYTINPDGTLKDRQLFVEQGSDGITLDNKGNLYITGHGVTVYNSEGKKIEQIPVPVNWTANVSFYGKERNKLFITASESVFVLDMKVSGVE</sequence>
<evidence type="ECO:0000259" key="2">
    <source>
        <dbReference type="Pfam" id="PF08450"/>
    </source>
</evidence>
<dbReference type="InterPro" id="IPR011042">
    <property type="entry name" value="6-blade_b-propeller_TolB-like"/>
</dbReference>
<organism evidence="3 4">
    <name type="scientific">Paraflavisolibacter caeni</name>
    <dbReference type="NCBI Taxonomy" id="2982496"/>
    <lineage>
        <taxon>Bacteria</taxon>
        <taxon>Pseudomonadati</taxon>
        <taxon>Bacteroidota</taxon>
        <taxon>Chitinophagia</taxon>
        <taxon>Chitinophagales</taxon>
        <taxon>Chitinophagaceae</taxon>
        <taxon>Paraflavisolibacter</taxon>
    </lineage>
</organism>
<evidence type="ECO:0000256" key="1">
    <source>
        <dbReference type="ARBA" id="ARBA00022801"/>
    </source>
</evidence>
<dbReference type="EMBL" id="JAOTIF010000010">
    <property type="protein sequence ID" value="MCU7550152.1"/>
    <property type="molecule type" value="Genomic_DNA"/>
</dbReference>